<dbReference type="PANTHER" id="PTHR14845:SF0">
    <property type="entry name" value="DUF4515 DOMAIN-CONTAINING PROTEIN"/>
    <property type="match status" value="1"/>
</dbReference>
<dbReference type="AlphaFoldDB" id="A0AA35L000"/>
<dbReference type="EMBL" id="OX395135">
    <property type="protein sequence ID" value="CAI5786796.1"/>
    <property type="molecule type" value="Genomic_DNA"/>
</dbReference>
<feature type="domain" description="DUF4515" evidence="4">
    <location>
        <begin position="131"/>
        <end position="319"/>
    </location>
</feature>
<feature type="compositionally biased region" description="Basic residues" evidence="3">
    <location>
        <begin position="62"/>
        <end position="74"/>
    </location>
</feature>
<keyword evidence="6" id="KW-1185">Reference proteome</keyword>
<feature type="compositionally biased region" description="Polar residues" evidence="3">
    <location>
        <begin position="78"/>
        <end position="87"/>
    </location>
</feature>
<feature type="compositionally biased region" description="Polar residues" evidence="3">
    <location>
        <begin position="387"/>
        <end position="397"/>
    </location>
</feature>
<gene>
    <name evidence="5" type="ORF">PODLI_1B023826</name>
</gene>
<evidence type="ECO:0000313" key="6">
    <source>
        <dbReference type="Proteomes" id="UP001178461"/>
    </source>
</evidence>
<evidence type="ECO:0000313" key="5">
    <source>
        <dbReference type="EMBL" id="CAI5786796.1"/>
    </source>
</evidence>
<feature type="coiled-coil region" evidence="2">
    <location>
        <begin position="275"/>
        <end position="316"/>
    </location>
</feature>
<evidence type="ECO:0000256" key="2">
    <source>
        <dbReference type="SAM" id="Coils"/>
    </source>
</evidence>
<feature type="region of interest" description="Disordered" evidence="3">
    <location>
        <begin position="331"/>
        <end position="397"/>
    </location>
</feature>
<accession>A0AA35L000</accession>
<organism evidence="5 6">
    <name type="scientific">Podarcis lilfordi</name>
    <name type="common">Lilford's wall lizard</name>
    <dbReference type="NCBI Taxonomy" id="74358"/>
    <lineage>
        <taxon>Eukaryota</taxon>
        <taxon>Metazoa</taxon>
        <taxon>Chordata</taxon>
        <taxon>Craniata</taxon>
        <taxon>Vertebrata</taxon>
        <taxon>Euteleostomi</taxon>
        <taxon>Lepidosauria</taxon>
        <taxon>Squamata</taxon>
        <taxon>Bifurcata</taxon>
        <taxon>Unidentata</taxon>
        <taxon>Episquamata</taxon>
        <taxon>Laterata</taxon>
        <taxon>Lacertibaenia</taxon>
        <taxon>Lacertidae</taxon>
        <taxon>Podarcis</taxon>
    </lineage>
</organism>
<dbReference type="PANTHER" id="PTHR14845">
    <property type="entry name" value="COILED-COIL DOMAIN-CONTAINING 166"/>
    <property type="match status" value="1"/>
</dbReference>
<dbReference type="Pfam" id="PF14988">
    <property type="entry name" value="DUF4515"/>
    <property type="match status" value="1"/>
</dbReference>
<dbReference type="InterPro" id="IPR032777">
    <property type="entry name" value="DUF4515"/>
</dbReference>
<reference evidence="5" key="1">
    <citation type="submission" date="2022-12" db="EMBL/GenBank/DDBJ databases">
        <authorList>
            <person name="Alioto T."/>
            <person name="Alioto T."/>
            <person name="Gomez Garrido J."/>
        </authorList>
    </citation>
    <scope>NUCLEOTIDE SEQUENCE</scope>
</reference>
<sequence length="397" mass="45098">MAKVDGNQGVWEELGSSASQPTPGPIYSEKPPFSVRVPTASTTSTHCLEESASEGSPCHSMATKKTKSKARKSIAKSQSTTGPLLTEQEQSLKKESLILAEHIHTYTQWVDQFQSRNEFLDKEAQEIRQNSKAYLNYLNRRAARCQDAITTLNEQNLFDLTSVLKQKEELTSQYTDKETEMRSQLIEMETKFSLMTKEVEELKPFKELQSEQLIRIRELEKELLAMKIQHSEEMRLLKSKYLHQKAEYEVQAEQKVQALAKKAEKEAVRSLIHHTNRVKEENRRLRNELLGLIQRAKGLKAFRQQLREQKEQLLRELQYGRGLAHMRHWLQQQGAQKTGPTPSSQPPKSAQKSSRGASAQGSAKRDAQAAAGESLPPLWSPKSSSKQQAMPTSSQQS</sequence>
<evidence type="ECO:0000256" key="1">
    <source>
        <dbReference type="ARBA" id="ARBA00023054"/>
    </source>
</evidence>
<evidence type="ECO:0000256" key="3">
    <source>
        <dbReference type="SAM" id="MobiDB-lite"/>
    </source>
</evidence>
<feature type="region of interest" description="Disordered" evidence="3">
    <location>
        <begin position="1"/>
        <end position="87"/>
    </location>
</feature>
<keyword evidence="1 2" id="KW-0175">Coiled coil</keyword>
<evidence type="ECO:0000259" key="4">
    <source>
        <dbReference type="Pfam" id="PF14988"/>
    </source>
</evidence>
<feature type="compositionally biased region" description="Low complexity" evidence="3">
    <location>
        <begin position="374"/>
        <end position="386"/>
    </location>
</feature>
<protein>
    <recommendedName>
        <fullName evidence="4">DUF4515 domain-containing protein</fullName>
    </recommendedName>
</protein>
<proteinExistence type="predicted"/>
<name>A0AA35L000_9SAUR</name>
<dbReference type="Proteomes" id="UP001178461">
    <property type="component" value="Chromosome 10"/>
</dbReference>
<feature type="compositionally biased region" description="Low complexity" evidence="3">
    <location>
        <begin position="340"/>
        <end position="354"/>
    </location>
</feature>